<dbReference type="EMBL" id="JACJTE010000075">
    <property type="protein sequence ID" value="MBD2565254.1"/>
    <property type="molecule type" value="Genomic_DNA"/>
</dbReference>
<gene>
    <name evidence="1" type="ORF">H6G95_32705</name>
</gene>
<accession>A0ABR8F8A3</accession>
<evidence type="ECO:0000313" key="1">
    <source>
        <dbReference type="EMBL" id="MBD2565254.1"/>
    </source>
</evidence>
<keyword evidence="2" id="KW-1185">Reference proteome</keyword>
<comment type="caution">
    <text evidence="1">The sequence shown here is derived from an EMBL/GenBank/DDBJ whole genome shotgun (WGS) entry which is preliminary data.</text>
</comment>
<evidence type="ECO:0000313" key="2">
    <source>
        <dbReference type="Proteomes" id="UP000604661"/>
    </source>
</evidence>
<reference evidence="1 2" key="1">
    <citation type="journal article" date="2020" name="ISME J.">
        <title>Comparative genomics reveals insights into cyanobacterial evolution and habitat adaptation.</title>
        <authorList>
            <person name="Chen M.Y."/>
            <person name="Teng W.K."/>
            <person name="Zhao L."/>
            <person name="Hu C.X."/>
            <person name="Zhou Y.K."/>
            <person name="Han B.P."/>
            <person name="Song L.R."/>
            <person name="Shu W.S."/>
        </authorList>
    </citation>
    <scope>NUCLEOTIDE SEQUENCE [LARGE SCALE GENOMIC DNA]</scope>
    <source>
        <strain evidence="1 2">FACHB-391</strain>
    </source>
</reference>
<protein>
    <submittedName>
        <fullName evidence="1">Uncharacterized protein</fullName>
    </submittedName>
</protein>
<dbReference type="RefSeq" id="WP_190899423.1">
    <property type="nucleotide sequence ID" value="NZ_JACJTE010000075.1"/>
</dbReference>
<proteinExistence type="predicted"/>
<name>A0ABR8F8A3_NOSLI</name>
<sequence>MNFWKKLIIISILSITVFFTQGIIDNSPAHAALHKFSFNGDKANGYFIFDDSIRGGAPIRPDMLSEYDGSVVEYAVNIGDEISEQGSQSPKRSTHDEARTIVTLLRPELVKASPNLPKDSPKDDEFILFVPKVARQSQYALSVRFRYPENTFQNSVAQPKNVPNQALMSVHPYWNFPITMGKVKFEQSVKTTIENIS</sequence>
<dbReference type="Proteomes" id="UP000604661">
    <property type="component" value="Unassembled WGS sequence"/>
</dbReference>
<organism evidence="1 2">
    <name type="scientific">Nostoc linckia FACHB-391</name>
    <dbReference type="NCBI Taxonomy" id="2692906"/>
    <lineage>
        <taxon>Bacteria</taxon>
        <taxon>Bacillati</taxon>
        <taxon>Cyanobacteriota</taxon>
        <taxon>Cyanophyceae</taxon>
        <taxon>Nostocales</taxon>
        <taxon>Nostocaceae</taxon>
        <taxon>Nostoc</taxon>
    </lineage>
</organism>